<dbReference type="Proteomes" id="UP000728185">
    <property type="component" value="Unassembled WGS sequence"/>
</dbReference>
<dbReference type="InterPro" id="IPR000504">
    <property type="entry name" value="RRM_dom"/>
</dbReference>
<dbReference type="InterPro" id="IPR036397">
    <property type="entry name" value="RNaseH_sf"/>
</dbReference>
<evidence type="ECO:0000313" key="10">
    <source>
        <dbReference type="Proteomes" id="UP000728185"/>
    </source>
</evidence>
<feature type="domain" description="RRM" evidence="8">
    <location>
        <begin position="1151"/>
        <end position="1231"/>
    </location>
</feature>
<dbReference type="Pfam" id="PF00076">
    <property type="entry name" value="RRM_1"/>
    <property type="match status" value="1"/>
</dbReference>
<feature type="region of interest" description="Disordered" evidence="7">
    <location>
        <begin position="64"/>
        <end position="112"/>
    </location>
</feature>
<organism evidence="9 10">
    <name type="scientific">Fasciolopsis buskii</name>
    <dbReference type="NCBI Taxonomy" id="27845"/>
    <lineage>
        <taxon>Eukaryota</taxon>
        <taxon>Metazoa</taxon>
        <taxon>Spiralia</taxon>
        <taxon>Lophotrochozoa</taxon>
        <taxon>Platyhelminthes</taxon>
        <taxon>Trematoda</taxon>
        <taxon>Digenea</taxon>
        <taxon>Plagiorchiida</taxon>
        <taxon>Echinostomata</taxon>
        <taxon>Echinostomatoidea</taxon>
        <taxon>Fasciolidae</taxon>
        <taxon>Fasciolopsis</taxon>
    </lineage>
</organism>
<dbReference type="SUPFAM" id="SSF54928">
    <property type="entry name" value="RNA-binding domain, RBD"/>
    <property type="match status" value="4"/>
</dbReference>
<keyword evidence="5" id="KW-0508">mRNA splicing</keyword>
<comment type="similarity">
    <text evidence="1">Belongs to the ESRP family.</text>
</comment>
<comment type="caution">
    <text evidence="9">The sequence shown here is derived from an EMBL/GenBank/DDBJ whole genome shotgun (WGS) entry which is preliminary data.</text>
</comment>
<name>A0A8E0RZ26_9TREM</name>
<feature type="region of interest" description="Disordered" evidence="7">
    <location>
        <begin position="1123"/>
        <end position="1149"/>
    </location>
</feature>
<dbReference type="PANTHER" id="PTHR13976">
    <property type="entry name" value="HETEROGENEOUS NUCLEAR RIBONUCLEOPROTEIN-RELATED"/>
    <property type="match status" value="1"/>
</dbReference>
<dbReference type="GO" id="GO:0003723">
    <property type="term" value="F:RNA binding"/>
    <property type="evidence" value="ECO:0007669"/>
    <property type="project" value="UniProtKB-UniRule"/>
</dbReference>
<keyword evidence="10" id="KW-1185">Reference proteome</keyword>
<keyword evidence="2" id="KW-0507">mRNA processing</keyword>
<dbReference type="SMART" id="SM00360">
    <property type="entry name" value="RRM"/>
    <property type="match status" value="4"/>
</dbReference>
<evidence type="ECO:0000256" key="3">
    <source>
        <dbReference type="ARBA" id="ARBA00022737"/>
    </source>
</evidence>
<evidence type="ECO:0000256" key="5">
    <source>
        <dbReference type="ARBA" id="ARBA00023187"/>
    </source>
</evidence>
<dbReference type="AlphaFoldDB" id="A0A8E0RZ26"/>
<evidence type="ECO:0000313" key="9">
    <source>
        <dbReference type="EMBL" id="KAA0197398.1"/>
    </source>
</evidence>
<dbReference type="GO" id="GO:0006397">
    <property type="term" value="P:mRNA processing"/>
    <property type="evidence" value="ECO:0007669"/>
    <property type="project" value="UniProtKB-KW"/>
</dbReference>
<dbReference type="GO" id="GO:0008380">
    <property type="term" value="P:RNA splicing"/>
    <property type="evidence" value="ECO:0007669"/>
    <property type="project" value="UniProtKB-KW"/>
</dbReference>
<feature type="compositionally biased region" description="Basic and acidic residues" evidence="7">
    <location>
        <begin position="68"/>
        <end position="78"/>
    </location>
</feature>
<proteinExistence type="inferred from homology"/>
<evidence type="ECO:0000256" key="6">
    <source>
        <dbReference type="PROSITE-ProRule" id="PRU00176"/>
    </source>
</evidence>
<dbReference type="Gene3D" id="3.30.70.330">
    <property type="match status" value="4"/>
</dbReference>
<feature type="compositionally biased region" description="Basic and acidic residues" evidence="7">
    <location>
        <begin position="1129"/>
        <end position="1143"/>
    </location>
</feature>
<dbReference type="OrthoDB" id="431068at2759"/>
<evidence type="ECO:0000256" key="4">
    <source>
        <dbReference type="ARBA" id="ARBA00022884"/>
    </source>
</evidence>
<protein>
    <submittedName>
        <fullName evidence="9">RNA-binding protein fusilli</fullName>
    </submittedName>
</protein>
<dbReference type="EMBL" id="LUCM01002402">
    <property type="protein sequence ID" value="KAA0197398.1"/>
    <property type="molecule type" value="Genomic_DNA"/>
</dbReference>
<keyword evidence="4 6" id="KW-0694">RNA-binding</keyword>
<sequence>MPTKSDTSVTSYQGLVIFHLVTAGKQGLDSGIDEYPIVLLTAKLIYPWDPEIHGREFQITIRPSKQPDTIRRSHKCAESTEMPVLDDSAGERQTEEDGPSIGQAEVSVDTSDIQSTSTQVRLTEDCKLVTGLTDELLSNSSSLEEAIYQFDQWIRNHFHIGQCHMPSTTAQNEEINGIFDETENCHTTSPEEQPKPVHFILVTDGPVSLRLLFHPEVTNKSIDLTEMPYFYRYVDLIKVFTHFYSPTNEAIENVVDILKYFGLSYPTYLHELCNTTWKTDVNLNGLQAVEEANSNHMDLGSEFGFRNPTTTFTDCAHEDDNMTSNSFVVNGNEEQAPSPVAIQSECVPVNPGARMLEYCRCVASVIERMTFDGADWTKCELIHAHYKPAIVKKTDPVEDDLVVRARGLPWQATDLDIFRFFSGINISEGGISLVLSKIGRRNGEALIRFTDREQRDLALRKHKHHMGQRYIEIYAAQGSDFIAFAGGETEEAEQFLRKFTSPYQALIRMRGLPYTATKEQIIQFFEHAKCSVQFGEEGVLFVNRRDGRATGDAFVIFESQVIAEEALKSHRQHIGNRYIELFKSTPAEVNQVMNSILNPTIPLTNSWSGLTLDVESALNAAVNMTTGTLVDFSGAVSSNEITGIGSGQAAGSEILSQLFFTLPPQALNMNFPPFHSNTHFHPLPGPANVLTPPYYQPPNFGSVAVSTFDQLHYPPDHSLSSFNSIQPSATLFTADSNSNSLNVMRYPASLSNFPTSPTFTRNISTVAGQTTSSHSNHLTQWTTGGVPLPVDHLAKYFIRIKGMPPDTDILDILTFLEDSWRNVALHGVHRVYNVLGQPTGEAIIQFVSEQVAQMVAKQKNGTLFVRHGAQVSSSTLVEVNQCTCEDLRQLLLTILTMLQNAPPNDSSLIRNSQAVFAGPNPLVPLSIPGIPMPGQIPFVQGSGMETTARMTDAFPVRVTLQSGFIADRPSPSVSASANGLSNTAISGALSLSQFPSASLTQTIIPGSEEVSAVRVAPILTSNIQSTPLVPCGSVYPALVDLPSPMVLRGILPTMQPSYSSVTAHGTLSFGAPLHSVAAANAVRYHDVGSLCVPPPSYGSLLEQNKLTVLPPVKIEHLKEESGLGQYEIKPMDEGKKSESKKQMDTSNSDPVVVQLKGLPKDVTLHEIAGLFGEKSFNLRLSSIKMDYTNERLPSGNASILFQSRSEAENVVHAVDSVLLRGHRVQVRIVNKR</sequence>
<dbReference type="Gene3D" id="3.30.420.10">
    <property type="entry name" value="Ribonuclease H-like superfamily/Ribonuclease H"/>
    <property type="match status" value="1"/>
</dbReference>
<evidence type="ECO:0000256" key="2">
    <source>
        <dbReference type="ARBA" id="ARBA00022664"/>
    </source>
</evidence>
<gene>
    <name evidence="9" type="ORF">FBUS_01027</name>
</gene>
<dbReference type="InterPro" id="IPR012677">
    <property type="entry name" value="Nucleotide-bd_a/b_plait_sf"/>
</dbReference>
<evidence type="ECO:0000256" key="1">
    <source>
        <dbReference type="ARBA" id="ARBA00008866"/>
    </source>
</evidence>
<accession>A0A8E0RZ26</accession>
<reference evidence="9" key="1">
    <citation type="submission" date="2019-05" db="EMBL/GenBank/DDBJ databases">
        <title>Annotation for the trematode Fasciolopsis buski.</title>
        <authorList>
            <person name="Choi Y.-J."/>
        </authorList>
    </citation>
    <scope>NUCLEOTIDE SEQUENCE</scope>
    <source>
        <strain evidence="9">HT</strain>
        <tissue evidence="9">Whole worm</tissue>
    </source>
</reference>
<feature type="domain" description="RRM" evidence="8">
    <location>
        <begin position="505"/>
        <end position="586"/>
    </location>
</feature>
<dbReference type="InterPro" id="IPR050666">
    <property type="entry name" value="ESRP"/>
</dbReference>
<dbReference type="InterPro" id="IPR035979">
    <property type="entry name" value="RBD_domain_sf"/>
</dbReference>
<evidence type="ECO:0000256" key="7">
    <source>
        <dbReference type="SAM" id="MobiDB-lite"/>
    </source>
</evidence>
<keyword evidence="3" id="KW-0677">Repeat</keyword>
<evidence type="ECO:0000259" key="8">
    <source>
        <dbReference type="PROSITE" id="PS50102"/>
    </source>
</evidence>
<dbReference type="PROSITE" id="PS50102">
    <property type="entry name" value="RRM"/>
    <property type="match status" value="2"/>
</dbReference>